<dbReference type="OrthoDB" id="3936130at2759"/>
<name>A0A8H4IYP2_9PEZI</name>
<evidence type="ECO:0000313" key="2">
    <source>
        <dbReference type="EMBL" id="KAF4308749.1"/>
    </source>
</evidence>
<evidence type="ECO:0000256" key="1">
    <source>
        <dbReference type="SAM" id="MobiDB-lite"/>
    </source>
</evidence>
<evidence type="ECO:0000313" key="3">
    <source>
        <dbReference type="Proteomes" id="UP000572817"/>
    </source>
</evidence>
<protein>
    <submittedName>
        <fullName evidence="2">Uncharacterized protein</fullName>
    </submittedName>
</protein>
<dbReference type="EMBL" id="WWBZ02000022">
    <property type="protein sequence ID" value="KAF4308749.1"/>
    <property type="molecule type" value="Genomic_DNA"/>
</dbReference>
<feature type="region of interest" description="Disordered" evidence="1">
    <location>
        <begin position="425"/>
        <end position="449"/>
    </location>
</feature>
<comment type="caution">
    <text evidence="2">The sequence shown here is derived from an EMBL/GenBank/DDBJ whole genome shotgun (WGS) entry which is preliminary data.</text>
</comment>
<accession>A0A8H4IYP2</accession>
<feature type="region of interest" description="Disordered" evidence="1">
    <location>
        <begin position="1"/>
        <end position="97"/>
    </location>
</feature>
<keyword evidence="3" id="KW-1185">Reference proteome</keyword>
<organism evidence="2 3">
    <name type="scientific">Botryosphaeria dothidea</name>
    <dbReference type="NCBI Taxonomy" id="55169"/>
    <lineage>
        <taxon>Eukaryota</taxon>
        <taxon>Fungi</taxon>
        <taxon>Dikarya</taxon>
        <taxon>Ascomycota</taxon>
        <taxon>Pezizomycotina</taxon>
        <taxon>Dothideomycetes</taxon>
        <taxon>Dothideomycetes incertae sedis</taxon>
        <taxon>Botryosphaeriales</taxon>
        <taxon>Botryosphaeriaceae</taxon>
        <taxon>Botryosphaeria</taxon>
    </lineage>
</organism>
<feature type="compositionally biased region" description="Polar residues" evidence="1">
    <location>
        <begin position="1"/>
        <end position="15"/>
    </location>
</feature>
<feature type="compositionally biased region" description="Acidic residues" evidence="1">
    <location>
        <begin position="425"/>
        <end position="448"/>
    </location>
</feature>
<sequence>MTASKPSSVKKSQSAVRKHANREPKTPTPGPRTERVTPASSPPFPQHQSICDTSPVLPEYSGPFDTLGGFQGASPVTGPSSDSGLSSPPSSDPEDLTYRGAYTYATGDETDSESESDDMDLEAPDLPIRNGVYWDTKLNCEARPMSKPCEETINPGMLGQRTKCICGQLTGGKRVSIRHAKRHEYKGPKYEFIEKDGLYMSAEMPTLYTPFHHFKIGDRDIFQPVYISKDDYLAGARGPRLSVERSVPMCAHFPITGMRDYNIPFTKGRITHRVPNAQCMVSRTQDQARMLCLIEEETKDDGTVRRRMNIHAPPSDWNNGAQISALNRWRAQFRQRKLHITSRAARKKWGPDALSYIIERLARDPAVYRSELAADVSKRFKVRRTEHAVSCAIDNHKLRPRAEALRARWESEGLHYIFGGGDADIPMDDLPDSDYEIKEEEDDDDSESDALSAAFNRGAKRSKNAEDEEFIRSIKMEDWAL</sequence>
<gene>
    <name evidence="2" type="ORF">GTA08_BOTSDO04247</name>
</gene>
<dbReference type="AlphaFoldDB" id="A0A8H4IYP2"/>
<feature type="compositionally biased region" description="Low complexity" evidence="1">
    <location>
        <begin position="78"/>
        <end position="89"/>
    </location>
</feature>
<proteinExistence type="predicted"/>
<reference evidence="2" key="1">
    <citation type="submission" date="2020-04" db="EMBL/GenBank/DDBJ databases">
        <title>Genome Assembly and Annotation of Botryosphaeria dothidea sdau 11-99, a Latent Pathogen of Apple Fruit Ring Rot in China.</title>
        <authorList>
            <person name="Yu C."/>
            <person name="Diao Y."/>
            <person name="Lu Q."/>
            <person name="Zhao J."/>
            <person name="Cui S."/>
            <person name="Peng C."/>
            <person name="He B."/>
            <person name="Liu H."/>
        </authorList>
    </citation>
    <scope>NUCLEOTIDE SEQUENCE [LARGE SCALE GENOMIC DNA]</scope>
    <source>
        <strain evidence="2">Sdau11-99</strain>
    </source>
</reference>
<dbReference type="Proteomes" id="UP000572817">
    <property type="component" value="Unassembled WGS sequence"/>
</dbReference>